<protein>
    <submittedName>
        <fullName evidence="2">SUMO-activating enzyme subunit 1</fullName>
    </submittedName>
</protein>
<sequence>MEHTITEDEAALYDRQIRLWGLEAQQRMRNASILVAGMRALSNEVCKNIVLAGVGSITILEHENITGQDLGAQFFLRETDLGRNRAEAAAENARLLNPRVKVFVDQEDITTKPDSFFTTFDIVCLTGCGPEQM</sequence>
<dbReference type="AlphaFoldDB" id="A0A9P5SGC2"/>
<dbReference type="EMBL" id="JAAAUY010000581">
    <property type="protein sequence ID" value="KAF9328266.1"/>
    <property type="molecule type" value="Genomic_DNA"/>
</dbReference>
<dbReference type="GO" id="GO:0005737">
    <property type="term" value="C:cytoplasm"/>
    <property type="evidence" value="ECO:0007669"/>
    <property type="project" value="TreeGrafter"/>
</dbReference>
<dbReference type="InterPro" id="IPR000594">
    <property type="entry name" value="ThiF_NAD_FAD-bd"/>
</dbReference>
<dbReference type="Pfam" id="PF00899">
    <property type="entry name" value="ThiF"/>
    <property type="match status" value="1"/>
</dbReference>
<dbReference type="GO" id="GO:0016925">
    <property type="term" value="P:protein sumoylation"/>
    <property type="evidence" value="ECO:0007669"/>
    <property type="project" value="TreeGrafter"/>
</dbReference>
<organism evidence="2 3">
    <name type="scientific">Podila minutissima</name>
    <dbReference type="NCBI Taxonomy" id="64525"/>
    <lineage>
        <taxon>Eukaryota</taxon>
        <taxon>Fungi</taxon>
        <taxon>Fungi incertae sedis</taxon>
        <taxon>Mucoromycota</taxon>
        <taxon>Mortierellomycotina</taxon>
        <taxon>Mortierellomycetes</taxon>
        <taxon>Mortierellales</taxon>
        <taxon>Mortierellaceae</taxon>
        <taxon>Podila</taxon>
    </lineage>
</organism>
<dbReference type="GO" id="GO:0019948">
    <property type="term" value="F:SUMO activating enzyme activity"/>
    <property type="evidence" value="ECO:0007669"/>
    <property type="project" value="TreeGrafter"/>
</dbReference>
<comment type="caution">
    <text evidence="2">The sequence shown here is derived from an EMBL/GenBank/DDBJ whole genome shotgun (WGS) entry which is preliminary data.</text>
</comment>
<gene>
    <name evidence="2" type="primary">SAE1_2</name>
    <name evidence="2" type="ORF">BG006_008516</name>
</gene>
<proteinExistence type="predicted"/>
<reference evidence="2" key="1">
    <citation type="journal article" date="2020" name="Fungal Divers.">
        <title>Resolving the Mortierellaceae phylogeny through synthesis of multi-gene phylogenetics and phylogenomics.</title>
        <authorList>
            <person name="Vandepol N."/>
            <person name="Liber J."/>
            <person name="Desiro A."/>
            <person name="Na H."/>
            <person name="Kennedy M."/>
            <person name="Barry K."/>
            <person name="Grigoriev I.V."/>
            <person name="Miller A.N."/>
            <person name="O'Donnell K."/>
            <person name="Stajich J.E."/>
            <person name="Bonito G."/>
        </authorList>
    </citation>
    <scope>NUCLEOTIDE SEQUENCE</scope>
    <source>
        <strain evidence="2">NVP1</strain>
    </source>
</reference>
<dbReference type="Gene3D" id="3.40.50.720">
    <property type="entry name" value="NAD(P)-binding Rossmann-like Domain"/>
    <property type="match status" value="1"/>
</dbReference>
<feature type="non-terminal residue" evidence="2">
    <location>
        <position position="1"/>
    </location>
</feature>
<evidence type="ECO:0000313" key="2">
    <source>
        <dbReference type="EMBL" id="KAF9328266.1"/>
    </source>
</evidence>
<dbReference type="InterPro" id="IPR035985">
    <property type="entry name" value="Ubiquitin-activating_enz"/>
</dbReference>
<dbReference type="PANTHER" id="PTHR10953:SF162">
    <property type="entry name" value="SUMO-ACTIVATING ENZYME SUBUNIT 1"/>
    <property type="match status" value="1"/>
</dbReference>
<dbReference type="GO" id="GO:0031510">
    <property type="term" value="C:SUMO activating enzyme complex"/>
    <property type="evidence" value="ECO:0007669"/>
    <property type="project" value="TreeGrafter"/>
</dbReference>
<evidence type="ECO:0000259" key="1">
    <source>
        <dbReference type="Pfam" id="PF00899"/>
    </source>
</evidence>
<keyword evidence="3" id="KW-1185">Reference proteome</keyword>
<evidence type="ECO:0000313" key="3">
    <source>
        <dbReference type="Proteomes" id="UP000696485"/>
    </source>
</evidence>
<feature type="domain" description="THIF-type NAD/FAD binding fold" evidence="1">
    <location>
        <begin position="13"/>
        <end position="125"/>
    </location>
</feature>
<dbReference type="SUPFAM" id="SSF69572">
    <property type="entry name" value="Activating enzymes of the ubiquitin-like proteins"/>
    <property type="match status" value="1"/>
</dbReference>
<dbReference type="PANTHER" id="PTHR10953">
    <property type="entry name" value="UBIQUITIN-ACTIVATING ENZYME E1"/>
    <property type="match status" value="1"/>
</dbReference>
<accession>A0A9P5SGC2</accession>
<dbReference type="InterPro" id="IPR045886">
    <property type="entry name" value="ThiF/MoeB/HesA"/>
</dbReference>
<name>A0A9P5SGC2_9FUNG</name>
<dbReference type="Proteomes" id="UP000696485">
    <property type="component" value="Unassembled WGS sequence"/>
</dbReference>